<dbReference type="STRING" id="488533.SAMN04487960_103346"/>
<keyword evidence="1" id="KW-0812">Transmembrane</keyword>
<organism evidence="2 3">
    <name type="scientific">Marinobacter mobilis</name>
    <dbReference type="NCBI Taxonomy" id="488533"/>
    <lineage>
        <taxon>Bacteria</taxon>
        <taxon>Pseudomonadati</taxon>
        <taxon>Pseudomonadota</taxon>
        <taxon>Gammaproteobacteria</taxon>
        <taxon>Pseudomonadales</taxon>
        <taxon>Marinobacteraceae</taxon>
        <taxon>Marinobacter</taxon>
    </lineage>
</organism>
<feature type="transmembrane region" description="Helical" evidence="1">
    <location>
        <begin position="38"/>
        <end position="57"/>
    </location>
</feature>
<accession>A0A1H2V5W2</accession>
<sequence length="215" mass="23637">MSFPSAIAILATLGGVLVIAGLAFFIRPKWFLGWLKGTLVLCLLLAGGYSLVMAAGLTRYQSLASMDTIASLRIAPAGEQTWTVALDITEGESGVYSLNGDQWQLDARIIRFSGPFRWFDIAPGYRLERLSGRYLSLEQERYSERSVVSLSSGGWPDLWELERTFNLPFVEAVYGSATFMPMAAGATFDVRLSSTGLVAMPTNEAAFRSVRLWSE</sequence>
<dbReference type="EMBL" id="FNNE01000003">
    <property type="protein sequence ID" value="SDW63712.1"/>
    <property type="molecule type" value="Genomic_DNA"/>
</dbReference>
<keyword evidence="3" id="KW-1185">Reference proteome</keyword>
<evidence type="ECO:0008006" key="4">
    <source>
        <dbReference type="Google" id="ProtNLM"/>
    </source>
</evidence>
<dbReference type="RefSeq" id="WP_091812158.1">
    <property type="nucleotide sequence ID" value="NZ_FNNE01000003.1"/>
</dbReference>
<dbReference type="Proteomes" id="UP000199675">
    <property type="component" value="Unassembled WGS sequence"/>
</dbReference>
<proteinExistence type="predicted"/>
<gene>
    <name evidence="2" type="ORF">SAMN04487960_103346</name>
</gene>
<name>A0A1H2V5W2_9GAMM</name>
<dbReference type="AlphaFoldDB" id="A0A1H2V5W2"/>
<evidence type="ECO:0000256" key="1">
    <source>
        <dbReference type="SAM" id="Phobius"/>
    </source>
</evidence>
<dbReference type="OrthoDB" id="9156649at2"/>
<feature type="transmembrane region" description="Helical" evidence="1">
    <location>
        <begin position="6"/>
        <end position="26"/>
    </location>
</feature>
<keyword evidence="1" id="KW-1133">Transmembrane helix</keyword>
<protein>
    <recommendedName>
        <fullName evidence="4">Multidrug transporter</fullName>
    </recommendedName>
</protein>
<evidence type="ECO:0000313" key="2">
    <source>
        <dbReference type="EMBL" id="SDW63712.1"/>
    </source>
</evidence>
<keyword evidence="1" id="KW-0472">Membrane</keyword>
<reference evidence="2 3" key="1">
    <citation type="submission" date="2016-10" db="EMBL/GenBank/DDBJ databases">
        <authorList>
            <person name="de Groot N.N."/>
        </authorList>
    </citation>
    <scope>NUCLEOTIDE SEQUENCE [LARGE SCALE GENOMIC DNA]</scope>
    <source>
        <strain evidence="2 3">CGMCC 1.7059</strain>
    </source>
</reference>
<evidence type="ECO:0000313" key="3">
    <source>
        <dbReference type="Proteomes" id="UP000199675"/>
    </source>
</evidence>